<gene>
    <name evidence="1" type="ORF">BXT93_19540</name>
</gene>
<protein>
    <submittedName>
        <fullName evidence="1">TIGR02594 family protein</fullName>
    </submittedName>
</protein>
<organism evidence="1 2">
    <name type="scientific">Escherichia coli</name>
    <dbReference type="NCBI Taxonomy" id="562"/>
    <lineage>
        <taxon>Bacteria</taxon>
        <taxon>Pseudomonadati</taxon>
        <taxon>Pseudomonadota</taxon>
        <taxon>Gammaproteobacteria</taxon>
        <taxon>Enterobacterales</taxon>
        <taxon>Enterobacteriaceae</taxon>
        <taxon>Escherichia</taxon>
    </lineage>
</organism>
<evidence type="ECO:0000313" key="1">
    <source>
        <dbReference type="EMBL" id="ONG32790.1"/>
    </source>
</evidence>
<dbReference type="NCBIfam" id="TIGR02594">
    <property type="entry name" value="TIGR02594 family protein"/>
    <property type="match status" value="1"/>
</dbReference>
<dbReference type="RefSeq" id="WP_076796053.1">
    <property type="nucleotide sequence ID" value="NZ_CABGQG010000012.1"/>
</dbReference>
<comment type="caution">
    <text evidence="1">The sequence shown here is derived from an EMBL/GenBank/DDBJ whole genome shotgun (WGS) entry which is preliminary data.</text>
</comment>
<reference evidence="1 2" key="1">
    <citation type="submission" date="2017-01" db="EMBL/GenBank/DDBJ databases">
        <title>Draft genome sequence of an E. coli strain isolated from human, in Amazon, Brazil.</title>
        <authorList>
            <person name="Moura Q."/>
            <person name="Fernandes M.R."/>
            <person name="Cerdeira L."/>
            <person name="Vianello M."/>
            <person name="Souza T.A."/>
            <person name="Ienne S."/>
            <person name="Lincopan N."/>
        </authorList>
    </citation>
    <scope>NUCLEOTIDE SEQUENCE [LARGE SCALE GENOMIC DNA]</scope>
    <source>
        <strain evidence="1 2">ICBEcBL-II-13</strain>
    </source>
</reference>
<dbReference type="EMBL" id="MTPS01000339">
    <property type="protein sequence ID" value="ONG32790.1"/>
    <property type="molecule type" value="Genomic_DNA"/>
</dbReference>
<name>A0A1V2GAU5_ECOLX</name>
<accession>A0A1V2GAU5</accession>
<dbReference type="InterPro" id="IPR013423">
    <property type="entry name" value="CHP02594"/>
</dbReference>
<sequence length="160" mass="17573">MTDPKWLIEARKNLGIREMKGKQHAAEIVQYWKDIKRGGIKDDETPWCAAFTGAMLERAGIRSTRFESANSYLDWGNELKEPAYGCIAILSRSGGGHVGFVVGKNAAGDLMILGGNQADEVNIKAFSRSRITGYRWPVDVLDVPSTLPLLMGGELSTSEQ</sequence>
<proteinExistence type="predicted"/>
<dbReference type="Proteomes" id="UP000188967">
    <property type="component" value="Unassembled WGS sequence"/>
</dbReference>
<evidence type="ECO:0000313" key="2">
    <source>
        <dbReference type="Proteomes" id="UP000188967"/>
    </source>
</evidence>
<dbReference type="AlphaFoldDB" id="A0A1V2GAU5"/>